<dbReference type="GO" id="GO:0016020">
    <property type="term" value="C:membrane"/>
    <property type="evidence" value="ECO:0007669"/>
    <property type="project" value="InterPro"/>
</dbReference>
<evidence type="ECO:0008006" key="2">
    <source>
        <dbReference type="Google" id="ProtNLM"/>
    </source>
</evidence>
<proteinExistence type="predicted"/>
<gene>
    <name evidence="1" type="ORF">LCGC14_0283330</name>
</gene>
<protein>
    <recommendedName>
        <fullName evidence="2">Type II secretory pathway, pullulanase PulA</fullName>
    </recommendedName>
</protein>
<name>A0A0F9U088_9ZZZZ</name>
<dbReference type="InterPro" id="IPR027417">
    <property type="entry name" value="P-loop_NTPase"/>
</dbReference>
<dbReference type="Gene3D" id="3.40.50.300">
    <property type="entry name" value="P-loop containing nucleotide triphosphate hydrolases"/>
    <property type="match status" value="1"/>
</dbReference>
<dbReference type="InterPro" id="IPR005331">
    <property type="entry name" value="Sulfotransferase"/>
</dbReference>
<dbReference type="EMBL" id="LAZR01000164">
    <property type="protein sequence ID" value="KKN84964.1"/>
    <property type="molecule type" value="Genomic_DNA"/>
</dbReference>
<dbReference type="AlphaFoldDB" id="A0A0F9U088"/>
<dbReference type="SUPFAM" id="SSF52540">
    <property type="entry name" value="P-loop containing nucleoside triphosphate hydrolases"/>
    <property type="match status" value="1"/>
</dbReference>
<comment type="caution">
    <text evidence="1">The sequence shown here is derived from an EMBL/GenBank/DDBJ whole genome shotgun (WGS) entry which is preliminary data.</text>
</comment>
<reference evidence="1" key="1">
    <citation type="journal article" date="2015" name="Nature">
        <title>Complex archaea that bridge the gap between prokaryotes and eukaryotes.</title>
        <authorList>
            <person name="Spang A."/>
            <person name="Saw J.H."/>
            <person name="Jorgensen S.L."/>
            <person name="Zaremba-Niedzwiedzka K."/>
            <person name="Martijn J."/>
            <person name="Lind A.E."/>
            <person name="van Eijk R."/>
            <person name="Schleper C."/>
            <person name="Guy L."/>
            <person name="Ettema T.J."/>
        </authorList>
    </citation>
    <scope>NUCLEOTIDE SEQUENCE</scope>
</reference>
<organism evidence="1">
    <name type="scientific">marine sediment metagenome</name>
    <dbReference type="NCBI Taxonomy" id="412755"/>
    <lineage>
        <taxon>unclassified sequences</taxon>
        <taxon>metagenomes</taxon>
        <taxon>ecological metagenomes</taxon>
    </lineage>
</organism>
<accession>A0A0F9U088</accession>
<dbReference type="GO" id="GO:0008146">
    <property type="term" value="F:sulfotransferase activity"/>
    <property type="evidence" value="ECO:0007669"/>
    <property type="project" value="InterPro"/>
</dbReference>
<evidence type="ECO:0000313" key="1">
    <source>
        <dbReference type="EMBL" id="KKN84964.1"/>
    </source>
</evidence>
<sequence>MIISRGRSYIFVHIPKTGGTSLALALEARAMKDDLLLGDTPKASKRRKRLQGVTAAGRLWKHSTLADIEGVVTREEIGQMFGFALVRNPWDRMVSYYHWLRDQGFDHPAVGLAKSLEFGAFVQSPTVQGSLAASPYGSYLRDGAGVDQSNLFVRIEHFSQDAQPLFDHLGFDLTLPRENASDRAAGYQGYYTAKTRNLIATACAEDITRFSYSFDS</sequence>
<dbReference type="Pfam" id="PF03567">
    <property type="entry name" value="Sulfotransfer_2"/>
    <property type="match status" value="1"/>
</dbReference>